<dbReference type="HOGENOM" id="CLU_018204_2_1_11"/>
<dbReference type="Proteomes" id="UP000005087">
    <property type="component" value="Chromosome"/>
</dbReference>
<gene>
    <name evidence="2" type="ORF">SacglDRAFT_01613</name>
</gene>
<dbReference type="Gene3D" id="3.30.530.20">
    <property type="match status" value="1"/>
</dbReference>
<dbReference type="Pfam" id="PF02771">
    <property type="entry name" value="Acyl-CoA_dh_N"/>
    <property type="match status" value="1"/>
</dbReference>
<dbReference type="SUPFAM" id="SSF55961">
    <property type="entry name" value="Bet v1-like"/>
    <property type="match status" value="1"/>
</dbReference>
<organism evidence="2 3">
    <name type="scientific">Saccharomonospora glauca K62</name>
    <dbReference type="NCBI Taxonomy" id="928724"/>
    <lineage>
        <taxon>Bacteria</taxon>
        <taxon>Bacillati</taxon>
        <taxon>Actinomycetota</taxon>
        <taxon>Actinomycetes</taxon>
        <taxon>Pseudonocardiales</taxon>
        <taxon>Pseudonocardiaceae</taxon>
        <taxon>Saccharomonospora</taxon>
    </lineage>
</organism>
<dbReference type="SUPFAM" id="SSF56645">
    <property type="entry name" value="Acyl-CoA dehydrogenase NM domain-like"/>
    <property type="match status" value="1"/>
</dbReference>
<dbReference type="GO" id="GO:0016627">
    <property type="term" value="F:oxidoreductase activity, acting on the CH-CH group of donors"/>
    <property type="evidence" value="ECO:0007669"/>
    <property type="project" value="InterPro"/>
</dbReference>
<protein>
    <submittedName>
        <fullName evidence="2">Acyl-CoA dehydrogenase</fullName>
    </submittedName>
</protein>
<sequence length="501" mass="53609">MNEWAEKTVPVAAPAGRVWSLLATSQCWPWLFGTGISVDFAGREGGRTRYRLRKDETESEIEVVPAPNDRTVEVRHADRGVLTCRVDAVGHEAVSKWTVSPEAGEPLAAVWRTVESCAPAIEKTSRAIDTALAPDDPLDRAKALVPLARDRADDSRTARTLDPAVVTALRECGIFRIGLPRSLGGADLPARTVVAVVEELSRADSATGWCGFIGNQNAYAAWLPPDTLARMVGPDGSFVLAGSTAVLGTAEPTGDGGYRVNGRWRFNSGCLHADWIMAGVTVPAEDGTRVPRLVFVPWRRATVLDTWHVAGLAGTGSHDVVLADVEVPEDFVAPLFSGPSRAPDPLHRLSPYNIQGVLMVGLPLGLARRALDELDALLSSAAEACPDDLVVEAARLETRLEAARALALSTVDAYWDELRTRPQLTPRSAARLALVLRHAVDTAKHVVESVSAIAEHGGDAGAARTLRVLLRDVYGAGAHFACSDDVYLRNATRFAGRAGDP</sequence>
<dbReference type="Gene3D" id="1.10.540.10">
    <property type="entry name" value="Acyl-CoA dehydrogenase/oxidase, N-terminal domain"/>
    <property type="match status" value="1"/>
</dbReference>
<dbReference type="AlphaFoldDB" id="I1D0Q4"/>
<evidence type="ECO:0000313" key="2">
    <source>
        <dbReference type="EMBL" id="EIE98528.1"/>
    </source>
</evidence>
<dbReference type="InterPro" id="IPR046373">
    <property type="entry name" value="Acyl-CoA_Oxase/DH_mid-dom_sf"/>
</dbReference>
<accession>I1D0Q4</accession>
<dbReference type="InterPro" id="IPR037069">
    <property type="entry name" value="AcylCoA_DH/ox_N_sf"/>
</dbReference>
<dbReference type="STRING" id="928724.SacglDRAFT_01613"/>
<evidence type="ECO:0000313" key="3">
    <source>
        <dbReference type="Proteomes" id="UP000005087"/>
    </source>
</evidence>
<dbReference type="RefSeq" id="WP_005463298.1">
    <property type="nucleotide sequence ID" value="NZ_CM001484.1"/>
</dbReference>
<proteinExistence type="predicted"/>
<name>I1D0Q4_9PSEU</name>
<dbReference type="InterPro" id="IPR023393">
    <property type="entry name" value="START-like_dom_sf"/>
</dbReference>
<dbReference type="Gene3D" id="2.40.110.10">
    <property type="entry name" value="Butyryl-CoA Dehydrogenase, subunit A, domain 2"/>
    <property type="match status" value="1"/>
</dbReference>
<reference evidence="3" key="2">
    <citation type="submission" date="2012-01" db="EMBL/GenBank/DDBJ databases">
        <title>Noncontiguous Finished sequence of chromosome of Saccharomonospora glauca K62.</title>
        <authorList>
            <consortium name="US DOE Joint Genome Institute"/>
            <person name="Lucas S."/>
            <person name="Han J."/>
            <person name="Lapidus A."/>
            <person name="Cheng J.-F."/>
            <person name="Goodwin L."/>
            <person name="Pitluck S."/>
            <person name="Peters L."/>
            <person name="Mikhailova N."/>
            <person name="Held B."/>
            <person name="Detter J.C."/>
            <person name="Han C."/>
            <person name="Tapia R."/>
            <person name="Land M."/>
            <person name="Hauser L."/>
            <person name="Kyrpides N."/>
            <person name="Ivanova N."/>
            <person name="Pagani I."/>
            <person name="Brambilla E.-M."/>
            <person name="Klenk H.-P."/>
            <person name="Woyke T."/>
        </authorList>
    </citation>
    <scope>NUCLEOTIDE SEQUENCE [LARGE SCALE GENOMIC DNA]</scope>
    <source>
        <strain evidence="3">K62</strain>
    </source>
</reference>
<dbReference type="EMBL" id="CM001484">
    <property type="protein sequence ID" value="EIE98528.1"/>
    <property type="molecule type" value="Genomic_DNA"/>
</dbReference>
<dbReference type="eggNOG" id="COG1960">
    <property type="taxonomic scope" value="Bacteria"/>
</dbReference>
<reference evidence="2 3" key="1">
    <citation type="submission" date="2011-09" db="EMBL/GenBank/DDBJ databases">
        <authorList>
            <consortium name="US DOE Joint Genome Institute (JGI-PGF)"/>
            <person name="Lucas S."/>
            <person name="Han J."/>
            <person name="Lapidus A."/>
            <person name="Cheng J.-F."/>
            <person name="Goodwin L."/>
            <person name="Pitluck S."/>
            <person name="Peters L."/>
            <person name="Land M.L."/>
            <person name="Hauser L."/>
            <person name="Brambilla E."/>
            <person name="Klenk H.-P."/>
            <person name="Woyke T.J."/>
        </authorList>
    </citation>
    <scope>NUCLEOTIDE SEQUENCE [LARGE SCALE GENOMIC DNA]</scope>
    <source>
        <strain evidence="2 3">K62</strain>
    </source>
</reference>
<dbReference type="InterPro" id="IPR013786">
    <property type="entry name" value="AcylCoA_DH/ox_N"/>
</dbReference>
<dbReference type="Gene3D" id="1.20.140.10">
    <property type="entry name" value="Butyryl-CoA Dehydrogenase, subunit A, domain 3"/>
    <property type="match status" value="1"/>
</dbReference>
<keyword evidence="3" id="KW-1185">Reference proteome</keyword>
<dbReference type="GO" id="GO:0050660">
    <property type="term" value="F:flavin adenine dinucleotide binding"/>
    <property type="evidence" value="ECO:0007669"/>
    <property type="project" value="InterPro"/>
</dbReference>
<dbReference type="InterPro" id="IPR009100">
    <property type="entry name" value="AcylCoA_DH/oxidase_NM_dom_sf"/>
</dbReference>
<feature type="domain" description="Acyl-CoA dehydrogenase/oxidase N-terminal" evidence="1">
    <location>
        <begin position="151"/>
        <end position="218"/>
    </location>
</feature>
<evidence type="ECO:0000259" key="1">
    <source>
        <dbReference type="Pfam" id="PF02771"/>
    </source>
</evidence>